<keyword evidence="4 11" id="KW-0816">Tricarboxylic acid cycle</keyword>
<evidence type="ECO:0000256" key="9">
    <source>
        <dbReference type="ARBA" id="ARBA00022840"/>
    </source>
</evidence>
<comment type="function">
    <text evidence="11">Bifunctional enzyme which can phosphorylate or dephosphorylate isocitrate dehydrogenase (IDH) on a specific serine residue. This is a regulatory mechanism which enables bacteria to bypass the Krebs cycle via the glyoxylate shunt in response to the source of carbon. When bacteria are grown on glucose, IDH is fully active and unphosphorylated, but when grown on acetate or ethanol, the activity of IDH declines drastically concomitant with its phosphorylation.</text>
</comment>
<dbReference type="OrthoDB" id="5287793at2"/>
<dbReference type="RefSeq" id="WP_044615427.1">
    <property type="nucleotide sequence ID" value="NZ_CP007142.1"/>
</dbReference>
<evidence type="ECO:0000259" key="13">
    <source>
        <dbReference type="Pfam" id="PF20423"/>
    </source>
</evidence>
<dbReference type="GO" id="GO:0016208">
    <property type="term" value="F:AMP binding"/>
    <property type="evidence" value="ECO:0007669"/>
    <property type="project" value="TreeGrafter"/>
</dbReference>
<gene>
    <name evidence="11" type="primary">aceK</name>
    <name evidence="14" type="ORF">YC6258_00290</name>
</gene>
<comment type="similarity">
    <text evidence="11">Belongs to the AceK family.</text>
</comment>
<dbReference type="STRING" id="1445510.YC6258_00290"/>
<dbReference type="EMBL" id="CP007142">
    <property type="protein sequence ID" value="AJQ92340.1"/>
    <property type="molecule type" value="Genomic_DNA"/>
</dbReference>
<dbReference type="Pfam" id="PF20423">
    <property type="entry name" value="AceK_regulatory"/>
    <property type="match status" value="1"/>
</dbReference>
<accession>A0A0C5UYH8</accession>
<dbReference type="NCBIfam" id="NF002804">
    <property type="entry name" value="PRK02946.1"/>
    <property type="match status" value="1"/>
</dbReference>
<evidence type="ECO:0000256" key="8">
    <source>
        <dbReference type="ARBA" id="ARBA00022801"/>
    </source>
</evidence>
<dbReference type="KEGG" id="gsn:YC6258_00290"/>
<dbReference type="GO" id="GO:0008772">
    <property type="term" value="F:[isocitrate dehydrogenase (NADP+)] kinase activity"/>
    <property type="evidence" value="ECO:0007669"/>
    <property type="project" value="UniProtKB-UniRule"/>
</dbReference>
<keyword evidence="6 11" id="KW-0547">Nucleotide-binding</keyword>
<keyword evidence="2 11" id="KW-0963">Cytoplasm</keyword>
<proteinExistence type="inferred from homology"/>
<evidence type="ECO:0000256" key="5">
    <source>
        <dbReference type="ARBA" id="ARBA00022679"/>
    </source>
</evidence>
<dbReference type="InterPro" id="IPR010452">
    <property type="entry name" value="Isocitrate_DH_AceK"/>
</dbReference>
<evidence type="ECO:0000313" key="15">
    <source>
        <dbReference type="Proteomes" id="UP000032266"/>
    </source>
</evidence>
<evidence type="ECO:0000256" key="2">
    <source>
        <dbReference type="ARBA" id="ARBA00022490"/>
    </source>
</evidence>
<name>A0A0C5UYH8_9GAMM</name>
<evidence type="ECO:0000313" key="14">
    <source>
        <dbReference type="EMBL" id="AJQ92340.1"/>
    </source>
</evidence>
<dbReference type="PANTHER" id="PTHR39559">
    <property type="match status" value="1"/>
</dbReference>
<dbReference type="InterPro" id="IPR046855">
    <property type="entry name" value="AceK_kinase"/>
</dbReference>
<dbReference type="HAMAP" id="MF_00747">
    <property type="entry name" value="AceK"/>
    <property type="match status" value="1"/>
</dbReference>
<dbReference type="PIRSF" id="PIRSF000719">
    <property type="entry name" value="AceK"/>
    <property type="match status" value="1"/>
</dbReference>
<feature type="domain" description="Isocitrate dehydrogenase kinase/phosphatase (AceK) regulatory" evidence="13">
    <location>
        <begin position="8"/>
        <end position="307"/>
    </location>
</feature>
<feature type="binding site" evidence="11">
    <location>
        <begin position="314"/>
        <end position="320"/>
    </location>
    <ligand>
        <name>ATP</name>
        <dbReference type="ChEBI" id="CHEBI:30616"/>
    </ligand>
</feature>
<keyword evidence="10 11" id="KW-0904">Protein phosphatase</keyword>
<organism evidence="14 15">
    <name type="scientific">Gynuella sunshinyii YC6258</name>
    <dbReference type="NCBI Taxonomy" id="1445510"/>
    <lineage>
        <taxon>Bacteria</taxon>
        <taxon>Pseudomonadati</taxon>
        <taxon>Pseudomonadota</taxon>
        <taxon>Gammaproteobacteria</taxon>
        <taxon>Oceanospirillales</taxon>
        <taxon>Saccharospirillaceae</taxon>
        <taxon>Gynuella</taxon>
    </lineage>
</organism>
<evidence type="ECO:0000256" key="3">
    <source>
        <dbReference type="ARBA" id="ARBA00022527"/>
    </source>
</evidence>
<dbReference type="Pfam" id="PF06315">
    <property type="entry name" value="AceK_kinase"/>
    <property type="match status" value="1"/>
</dbReference>
<dbReference type="GO" id="GO:0005524">
    <property type="term" value="F:ATP binding"/>
    <property type="evidence" value="ECO:0007669"/>
    <property type="project" value="UniProtKB-UniRule"/>
</dbReference>
<comment type="catalytic activity">
    <reaction evidence="11">
        <text>L-seryl-[isocitrate dehydrogenase] + ATP = O-phospho-L-seryl-[isocitrate dehydrogenase] + ADP + H(+)</text>
        <dbReference type="Rhea" id="RHEA:43540"/>
        <dbReference type="Rhea" id="RHEA-COMP:10605"/>
        <dbReference type="Rhea" id="RHEA-COMP:10606"/>
        <dbReference type="ChEBI" id="CHEBI:15378"/>
        <dbReference type="ChEBI" id="CHEBI:29999"/>
        <dbReference type="ChEBI" id="CHEBI:30616"/>
        <dbReference type="ChEBI" id="CHEBI:83421"/>
        <dbReference type="ChEBI" id="CHEBI:456216"/>
        <dbReference type="EC" id="2.7.11.5"/>
    </reaction>
</comment>
<comment type="subcellular location">
    <subcellularLocation>
        <location evidence="11">Cytoplasm</location>
    </subcellularLocation>
</comment>
<evidence type="ECO:0000256" key="10">
    <source>
        <dbReference type="ARBA" id="ARBA00022912"/>
    </source>
</evidence>
<feature type="domain" description="Isocitrate dehydrogenase kinase/phosphatase (AceK) kinase" evidence="12">
    <location>
        <begin position="310"/>
        <end position="565"/>
    </location>
</feature>
<dbReference type="GO" id="GO:0005737">
    <property type="term" value="C:cytoplasm"/>
    <property type="evidence" value="ECO:0007669"/>
    <property type="project" value="UniProtKB-SubCell"/>
</dbReference>
<keyword evidence="1 11" id="KW-0329">Glyoxylate bypass</keyword>
<evidence type="ECO:0000256" key="11">
    <source>
        <dbReference type="HAMAP-Rule" id="MF_00747"/>
    </source>
</evidence>
<evidence type="ECO:0000256" key="4">
    <source>
        <dbReference type="ARBA" id="ARBA00022532"/>
    </source>
</evidence>
<dbReference type="EC" id="3.1.3.-" evidence="11"/>
<dbReference type="InterPro" id="IPR046854">
    <property type="entry name" value="AceK_regulatory"/>
</dbReference>
<reference evidence="14 15" key="1">
    <citation type="submission" date="2014-01" db="EMBL/GenBank/DDBJ databases">
        <title>Full genme sequencing of cellulolytic bacterium Gynuella sunshinyii YC6258T gen. nov., sp. nov.</title>
        <authorList>
            <person name="Khan H."/>
            <person name="Chung E.J."/>
            <person name="Chung Y.R."/>
        </authorList>
    </citation>
    <scope>NUCLEOTIDE SEQUENCE [LARGE SCALE GENOMIC DNA]</scope>
    <source>
        <strain evidence="14 15">YC6258</strain>
    </source>
</reference>
<dbReference type="GO" id="GO:0006006">
    <property type="term" value="P:glucose metabolic process"/>
    <property type="evidence" value="ECO:0007669"/>
    <property type="project" value="InterPro"/>
</dbReference>
<keyword evidence="15" id="KW-1185">Reference proteome</keyword>
<dbReference type="GO" id="GO:0004721">
    <property type="term" value="F:phosphoprotein phosphatase activity"/>
    <property type="evidence" value="ECO:0007669"/>
    <property type="project" value="UniProtKB-KW"/>
</dbReference>
<keyword evidence="8 11" id="KW-0378">Hydrolase</keyword>
<evidence type="ECO:0000256" key="1">
    <source>
        <dbReference type="ARBA" id="ARBA00022435"/>
    </source>
</evidence>
<evidence type="ECO:0000259" key="12">
    <source>
        <dbReference type="Pfam" id="PF06315"/>
    </source>
</evidence>
<dbReference type="EC" id="2.7.11.5" evidence="11"/>
<keyword evidence="5 11" id="KW-0808">Transferase</keyword>
<dbReference type="GO" id="GO:0006097">
    <property type="term" value="P:glyoxylate cycle"/>
    <property type="evidence" value="ECO:0007669"/>
    <property type="project" value="UniProtKB-UniRule"/>
</dbReference>
<evidence type="ECO:0000256" key="7">
    <source>
        <dbReference type="ARBA" id="ARBA00022777"/>
    </source>
</evidence>
<keyword evidence="7 11" id="KW-0418">Kinase</keyword>
<dbReference type="AlphaFoldDB" id="A0A0C5UYH8"/>
<protein>
    <recommendedName>
        <fullName evidence="11">Isocitrate dehydrogenase kinase/phosphatase</fullName>
        <shortName evidence="11">IDH kinase/phosphatase</shortName>
        <shortName evidence="11">IDHK/P</shortName>
        <ecNumber evidence="11">2.7.11.5</ecNumber>
        <ecNumber evidence="11">3.1.3.-</ecNumber>
    </recommendedName>
</protein>
<dbReference type="Proteomes" id="UP000032266">
    <property type="component" value="Chromosome"/>
</dbReference>
<evidence type="ECO:0000256" key="6">
    <source>
        <dbReference type="ARBA" id="ARBA00022741"/>
    </source>
</evidence>
<dbReference type="PATRIC" id="fig|1445510.3.peg.282"/>
<dbReference type="HOGENOM" id="CLU_033804_1_1_6"/>
<dbReference type="GO" id="GO:0004674">
    <property type="term" value="F:protein serine/threonine kinase activity"/>
    <property type="evidence" value="ECO:0007669"/>
    <property type="project" value="UniProtKB-KW"/>
</dbReference>
<keyword evidence="9 11" id="KW-0067">ATP-binding</keyword>
<feature type="active site" evidence="11">
    <location>
        <position position="370"/>
    </location>
</feature>
<feature type="binding site" evidence="11">
    <location>
        <position position="335"/>
    </location>
    <ligand>
        <name>ATP</name>
        <dbReference type="ChEBI" id="CHEBI:30616"/>
    </ligand>
</feature>
<dbReference type="GO" id="GO:0006099">
    <property type="term" value="P:tricarboxylic acid cycle"/>
    <property type="evidence" value="ECO:0007669"/>
    <property type="project" value="UniProtKB-UniRule"/>
</dbReference>
<dbReference type="PANTHER" id="PTHR39559:SF1">
    <property type="entry name" value="ISOCITRATE DEHYDROGENASE KINASE_PHOSPHATASE"/>
    <property type="match status" value="1"/>
</dbReference>
<keyword evidence="3 11" id="KW-0723">Serine/threonine-protein kinase</keyword>
<sequence length="573" mass="67346">MNNAYLLAELLVKEFDIHYGNFTRYNQQARMLFETADWAAVQQAHKERIALYDRRVNEAITKIRTEVNPSWLSEPHWHDVKNHYQQILLTHPQPDLAETFYNSVYCRLFERFYYHNQNIFVETNTAWQYYSPPEQLYQRYTIEGGLKATLRNILQNLEFTLPFEDISRDINHLLKVFRQSTSIPSTELHNFTIDILVPVFYRNKGAYVVGRLNYNETESPFVVPILNTEKGSIYADTLLLNNDDMAVVFGFARSYFFVNTQSPLALVNFLLRLMPHKSRAELYTAIGLQKAGKTEFYRAFLHHLEHSTDLFISAPGIKGMVMEVFTLPSFPYVFKVIKDKFAPQKDLTRDVVIQKYQLVKEHDRVGRMSDAWEYSQVAFPKHRFSSELYDELKKTIPSSLSEDADGDRIVIKHCYIERRMTPLNLYLETATNDERENILKDYGKAIRELAAANIFPGDMLLKNFGVTRHQRVIFYDFDEICYTTECNFRHIPPPRYPEDEMAAEPWYSVAPLDVFPEEFPVFLFNDVATRQLFVRHHGDLIQPEFWQKCQQNIAHGVYENVFPYNEALTNPRT</sequence>